<dbReference type="AlphaFoldDB" id="A0AAE8EMI5"/>
<proteinExistence type="predicted"/>
<keyword evidence="1" id="KW-0472">Membrane</keyword>
<evidence type="ECO:0000256" key="1">
    <source>
        <dbReference type="SAM" id="Phobius"/>
    </source>
</evidence>
<keyword evidence="1" id="KW-1133">Transmembrane helix</keyword>
<sequence>MKAFFKARLRDFVEYIITSYGAALLILIFAMLAVTYWEEYAWGTTATFAVFVFVALGFYHFRNKKKR</sequence>
<dbReference type="EMBL" id="MJLX01000038">
    <property type="protein sequence ID" value="RLM21753.1"/>
    <property type="molecule type" value="Genomic_DNA"/>
</dbReference>
<protein>
    <submittedName>
        <fullName evidence="2">Uncharacterized protein</fullName>
    </submittedName>
</protein>
<accession>A0AAE8EMI5</accession>
<evidence type="ECO:0000313" key="3">
    <source>
        <dbReference type="Proteomes" id="UP000285972"/>
    </source>
</evidence>
<organism evidence="2 3">
    <name type="scientific">Brenneria goodwinii</name>
    <dbReference type="NCBI Taxonomy" id="1109412"/>
    <lineage>
        <taxon>Bacteria</taxon>
        <taxon>Pseudomonadati</taxon>
        <taxon>Pseudomonadota</taxon>
        <taxon>Gammaproteobacteria</taxon>
        <taxon>Enterobacterales</taxon>
        <taxon>Pectobacteriaceae</taxon>
        <taxon>Brenneria</taxon>
    </lineage>
</organism>
<reference evidence="2 3" key="1">
    <citation type="submission" date="2016-09" db="EMBL/GenBank/DDBJ databases">
        <authorList>
            <person name="Doonan J."/>
            <person name="Pachebat J.A."/>
            <person name="Golyshin P.N."/>
            <person name="Denman S."/>
            <person name="Mcdonald J.E."/>
        </authorList>
    </citation>
    <scope>NUCLEOTIDE SEQUENCE [LARGE SCALE GENOMIC DNA]</scope>
    <source>
        <strain evidence="2 3">FRB141</strain>
    </source>
</reference>
<dbReference type="KEGG" id="bgj:AWC36_07805"/>
<gene>
    <name evidence="2" type="ORF">BIY26_14090</name>
</gene>
<dbReference type="Proteomes" id="UP000285972">
    <property type="component" value="Unassembled WGS sequence"/>
</dbReference>
<feature type="transmembrane region" description="Helical" evidence="1">
    <location>
        <begin position="12"/>
        <end position="34"/>
    </location>
</feature>
<keyword evidence="1" id="KW-0812">Transmembrane</keyword>
<feature type="transmembrane region" description="Helical" evidence="1">
    <location>
        <begin position="40"/>
        <end position="61"/>
    </location>
</feature>
<evidence type="ECO:0000313" key="2">
    <source>
        <dbReference type="EMBL" id="RLM21753.1"/>
    </source>
</evidence>
<name>A0AAE8EMI5_9GAMM</name>
<comment type="caution">
    <text evidence="2">The sequence shown here is derived from an EMBL/GenBank/DDBJ whole genome shotgun (WGS) entry which is preliminary data.</text>
</comment>